<evidence type="ECO:0000256" key="1">
    <source>
        <dbReference type="SAM" id="Phobius"/>
    </source>
</evidence>
<dbReference type="OrthoDB" id="1362628at2"/>
<keyword evidence="3" id="KW-1185">Reference proteome</keyword>
<organism evidence="2 3">
    <name type="scientific">Flavobacterium franklandianum</name>
    <dbReference type="NCBI Taxonomy" id="2594430"/>
    <lineage>
        <taxon>Bacteria</taxon>
        <taxon>Pseudomonadati</taxon>
        <taxon>Bacteroidota</taxon>
        <taxon>Flavobacteriia</taxon>
        <taxon>Flavobacteriales</taxon>
        <taxon>Flavobacteriaceae</taxon>
        <taxon>Flavobacterium</taxon>
    </lineage>
</organism>
<dbReference type="RefSeq" id="WP_144071783.1">
    <property type="nucleotide sequence ID" value="NZ_VJZR01000011.1"/>
</dbReference>
<evidence type="ECO:0000313" key="2">
    <source>
        <dbReference type="EMBL" id="TRX16737.1"/>
    </source>
</evidence>
<dbReference type="AlphaFoldDB" id="A0A553C8A3"/>
<name>A0A553C8A3_9FLAO</name>
<keyword evidence="1" id="KW-1133">Transmembrane helix</keyword>
<comment type="caution">
    <text evidence="2">The sequence shown here is derived from an EMBL/GenBank/DDBJ whole genome shotgun (WGS) entry which is preliminary data.</text>
</comment>
<gene>
    <name evidence="2" type="ORF">FNW17_12305</name>
</gene>
<protein>
    <submittedName>
        <fullName evidence="2">Uncharacterized protein</fullName>
    </submittedName>
</protein>
<evidence type="ECO:0000313" key="3">
    <source>
        <dbReference type="Proteomes" id="UP000318585"/>
    </source>
</evidence>
<keyword evidence="1" id="KW-0472">Membrane</keyword>
<dbReference type="Proteomes" id="UP000318585">
    <property type="component" value="Unassembled WGS sequence"/>
</dbReference>
<dbReference type="EMBL" id="VJZR01000011">
    <property type="protein sequence ID" value="TRX16737.1"/>
    <property type="molecule type" value="Genomic_DNA"/>
</dbReference>
<reference evidence="2 3" key="1">
    <citation type="submission" date="2019-07" db="EMBL/GenBank/DDBJ databases">
        <title>Novel species of Flavobacterium.</title>
        <authorList>
            <person name="Liu Q."/>
            <person name="Xin Y.-H."/>
        </authorList>
    </citation>
    <scope>NUCLEOTIDE SEQUENCE [LARGE SCALE GENOMIC DNA]</scope>
    <source>
        <strain evidence="2 3">LB3P56</strain>
    </source>
</reference>
<feature type="transmembrane region" description="Helical" evidence="1">
    <location>
        <begin position="21"/>
        <end position="40"/>
    </location>
</feature>
<sequence length="167" mass="19324">MIPIRKANQPVNKGFFAIIERYWLVILGLILLIPVLFRYLKDSNTKSEVNEVEEQIKLNNVVNLSPVTQLEALSKIEPNQAYHNWARSIAHHLGTLYLNQGNWYDFANPKSMTENDQEAYKLLAQITNTGQKKILSELYFTLTARNLSTDVTSLLDKEFLIKLKLFR</sequence>
<keyword evidence="1" id="KW-0812">Transmembrane</keyword>
<proteinExistence type="predicted"/>
<accession>A0A553C8A3</accession>